<protein>
    <submittedName>
        <fullName evidence="1">Uncharacterized protein</fullName>
    </submittedName>
</protein>
<sequence>MSLKPESFDIIKNELLRRAEKIPQVLGLDAVGINAADLGITEDFVSRLITEAYLGIFTTDEVEEMVAFQQKFADRNLILEKVIEQAFAKVLEENKESLYKKLEGAQ</sequence>
<evidence type="ECO:0000313" key="1">
    <source>
        <dbReference type="EMBL" id="XBS49808.1"/>
    </source>
</evidence>
<accession>A0AAU7PHU5</accession>
<dbReference type="EMBL" id="PP595732">
    <property type="protein sequence ID" value="XBS49808.1"/>
    <property type="molecule type" value="Genomic_DNA"/>
</dbReference>
<name>A0AAU7PHU5_9CAUD</name>
<organism evidence="1">
    <name type="scientific">Salmonella phage SalP219</name>
    <dbReference type="NCBI Taxonomy" id="3158864"/>
    <lineage>
        <taxon>Viruses</taxon>
        <taxon>Duplodnaviria</taxon>
        <taxon>Heunggongvirae</taxon>
        <taxon>Uroviricota</taxon>
        <taxon>Caudoviricetes</taxon>
        <taxon>Vequintavirinae</taxon>
        <taxon>Seunavirus</taxon>
    </lineage>
</organism>
<reference evidence="1" key="1">
    <citation type="submission" date="2024-04" db="EMBL/GenBank/DDBJ databases">
        <authorList>
            <person name="Jaglan A.B."/>
            <person name="Vashisth M."/>
            <person name="Anand T."/>
            <person name="Virmani N."/>
            <person name="Bera B."/>
            <person name="Vaid R."/>
        </authorList>
    </citation>
    <scope>NUCLEOTIDE SEQUENCE</scope>
</reference>
<proteinExistence type="predicted"/>